<accession>A0A7S3D940</accession>
<dbReference type="AlphaFoldDB" id="A0A7S3D940"/>
<evidence type="ECO:0000256" key="1">
    <source>
        <dbReference type="SAM" id="MobiDB-lite"/>
    </source>
</evidence>
<protein>
    <recommendedName>
        <fullName evidence="2">PPM-type phosphatase domain-containing protein</fullName>
    </recommendedName>
</protein>
<dbReference type="PANTHER" id="PTHR13832">
    <property type="entry name" value="PROTEIN PHOSPHATASE 2C"/>
    <property type="match status" value="1"/>
</dbReference>
<feature type="region of interest" description="Disordered" evidence="1">
    <location>
        <begin position="214"/>
        <end position="245"/>
    </location>
</feature>
<gene>
    <name evidence="3" type="ORF">PBIL07802_LOCUS12054</name>
</gene>
<evidence type="ECO:0000259" key="2">
    <source>
        <dbReference type="PROSITE" id="PS51746"/>
    </source>
</evidence>
<dbReference type="InterPro" id="IPR001932">
    <property type="entry name" value="PPM-type_phosphatase-like_dom"/>
</dbReference>
<dbReference type="InterPro" id="IPR015655">
    <property type="entry name" value="PP2C"/>
</dbReference>
<dbReference type="CDD" id="cd00143">
    <property type="entry name" value="PP2Cc"/>
    <property type="match status" value="1"/>
</dbReference>
<dbReference type="Pfam" id="PF00481">
    <property type="entry name" value="PP2C"/>
    <property type="match status" value="1"/>
</dbReference>
<proteinExistence type="predicted"/>
<dbReference type="SUPFAM" id="SSF81606">
    <property type="entry name" value="PP2C-like"/>
    <property type="match status" value="1"/>
</dbReference>
<dbReference type="InterPro" id="IPR036457">
    <property type="entry name" value="PPM-type-like_dom_sf"/>
</dbReference>
<dbReference type="Gene3D" id="3.60.40.10">
    <property type="entry name" value="PPM-type phosphatase domain"/>
    <property type="match status" value="1"/>
</dbReference>
<feature type="region of interest" description="Disordered" evidence="1">
    <location>
        <begin position="1"/>
        <end position="53"/>
    </location>
</feature>
<dbReference type="EMBL" id="HBIB01018571">
    <property type="protein sequence ID" value="CAE0249854.1"/>
    <property type="molecule type" value="Transcribed_RNA"/>
</dbReference>
<organism evidence="3">
    <name type="scientific">Palpitomonas bilix</name>
    <dbReference type="NCBI Taxonomy" id="652834"/>
    <lineage>
        <taxon>Eukaryota</taxon>
        <taxon>Eukaryota incertae sedis</taxon>
    </lineage>
</organism>
<feature type="domain" description="PPM-type phosphatase" evidence="2">
    <location>
        <begin position="59"/>
        <end position="378"/>
    </location>
</feature>
<evidence type="ECO:0000313" key="3">
    <source>
        <dbReference type="EMBL" id="CAE0249854.1"/>
    </source>
</evidence>
<dbReference type="GO" id="GO:0004722">
    <property type="term" value="F:protein serine/threonine phosphatase activity"/>
    <property type="evidence" value="ECO:0007669"/>
    <property type="project" value="InterPro"/>
</dbReference>
<dbReference type="PROSITE" id="PS51746">
    <property type="entry name" value="PPM_2"/>
    <property type="match status" value="1"/>
</dbReference>
<dbReference type="PANTHER" id="PTHR13832:SF827">
    <property type="entry name" value="PROTEIN PHOSPHATASE 1L"/>
    <property type="match status" value="1"/>
</dbReference>
<name>A0A7S3D940_9EUKA</name>
<sequence>MSDSGSDSDVGPRPPSPHSDSPRKEVEPSENTDTKLQGDPPSLHTSREVTKNSAGEEFTVHVASLNANKQNEDSFFVQDTLFGVVDGHGGAEASTFLGESFPSVFFSHHKNKADKADEIAAKFFSSLTTPGVVGEKKRSVADEMEDAFVEADEKVIDFLGMEGATVGACVTAAYVENRKVFLGNAGDTRAVIYGQSSSVNKRAFHLQPSFATVPHTTSNRDEVNAVRRRSRDRNPVRRPPGDPLEAPERVAGIIMVTRSLGDSYLKIRKYAPDSLEPYVPYISGSPELQSYSLQETDGLLVLASDGLWDHFNEREVGAILEETMENLGDENLAEVLVKKCLNQVVTGVGIEEDLFSRLPAGELRRRLHDDITVVVVQLPSPFFKEVLENARSGGTARKFRRGETSSDQLRIKSA</sequence>
<dbReference type="SMART" id="SM00332">
    <property type="entry name" value="PP2Cc"/>
    <property type="match status" value="1"/>
</dbReference>
<reference evidence="3" key="1">
    <citation type="submission" date="2021-01" db="EMBL/GenBank/DDBJ databases">
        <authorList>
            <person name="Corre E."/>
            <person name="Pelletier E."/>
            <person name="Niang G."/>
            <person name="Scheremetjew M."/>
            <person name="Finn R."/>
            <person name="Kale V."/>
            <person name="Holt S."/>
            <person name="Cochrane G."/>
            <person name="Meng A."/>
            <person name="Brown T."/>
            <person name="Cohen L."/>
        </authorList>
    </citation>
    <scope>NUCLEOTIDE SEQUENCE</scope>
    <source>
        <strain evidence="3">NIES-2562</strain>
    </source>
</reference>